<comment type="similarity">
    <text evidence="7">Belongs to the glycosyl hydrolase 5 (cellulase A) family.</text>
</comment>
<feature type="signal peptide" evidence="8">
    <location>
        <begin position="1"/>
        <end position="40"/>
    </location>
</feature>
<dbReference type="Gene3D" id="2.60.40.710">
    <property type="entry name" value="Endoglucanase-like"/>
    <property type="match status" value="1"/>
</dbReference>
<dbReference type="EMBL" id="BAAAZO010000005">
    <property type="protein sequence ID" value="GAA3615267.1"/>
    <property type="molecule type" value="Genomic_DNA"/>
</dbReference>
<dbReference type="Gene3D" id="2.60.40.10">
    <property type="entry name" value="Immunoglobulins"/>
    <property type="match status" value="1"/>
</dbReference>
<dbReference type="PROSITE" id="PS00659">
    <property type="entry name" value="GLYCOSYL_HYDROL_F5"/>
    <property type="match status" value="1"/>
</dbReference>
<feature type="domain" description="CBM3" evidence="10">
    <location>
        <begin position="499"/>
        <end position="650"/>
    </location>
</feature>
<dbReference type="PROSITE" id="PS51172">
    <property type="entry name" value="CBM3"/>
    <property type="match status" value="1"/>
</dbReference>
<evidence type="ECO:0000256" key="1">
    <source>
        <dbReference type="ARBA" id="ARBA00000966"/>
    </source>
</evidence>
<organism evidence="11 12">
    <name type="scientific">Kineosporia mesophila</name>
    <dbReference type="NCBI Taxonomy" id="566012"/>
    <lineage>
        <taxon>Bacteria</taxon>
        <taxon>Bacillati</taxon>
        <taxon>Actinomycetota</taxon>
        <taxon>Actinomycetes</taxon>
        <taxon>Kineosporiales</taxon>
        <taxon>Kineosporiaceae</taxon>
        <taxon>Kineosporia</taxon>
    </lineage>
</organism>
<evidence type="ECO:0000313" key="12">
    <source>
        <dbReference type="Proteomes" id="UP001501074"/>
    </source>
</evidence>
<dbReference type="SMART" id="SM01067">
    <property type="entry name" value="CBM_3"/>
    <property type="match status" value="1"/>
</dbReference>
<dbReference type="PANTHER" id="PTHR35923">
    <property type="entry name" value="MAJOR EXTRACELLULAR ENDOGLUCANASE"/>
    <property type="match status" value="1"/>
</dbReference>
<feature type="chain" id="PRO_5046806540" description="Endoglucanase" evidence="8">
    <location>
        <begin position="41"/>
        <end position="650"/>
    </location>
</feature>
<evidence type="ECO:0000256" key="8">
    <source>
        <dbReference type="SAM" id="SignalP"/>
    </source>
</evidence>
<dbReference type="InterPro" id="IPR013783">
    <property type="entry name" value="Ig-like_fold"/>
</dbReference>
<dbReference type="EC" id="3.2.1.4" evidence="7"/>
<keyword evidence="6 7" id="KW-0624">Polysaccharide degradation</keyword>
<sequence>MAKSGPPTVRAITLTRPAALLAVISALLFASLAAISPAQAAAGNPAGSGYWHTSGRQLLDENNNPVRIAGVNWFGFETTNYAPHGLWTRGYRSMLDQIKSTGYNSVRLPYSDDIFKPGTVPNGIDFSSGKNPDLQGLSPLQVMDKIVAYAGQIGLKIVLDRHRPDSSGQSELWYTSAVSEATWIADLKSLATRYNNNPTVIGIDLMNEPHGAATWGSGDTTTDWRLAAERAGNAVLSVAPKLLIFVEGVEKYQGTSAWWGGNLRGAGTYPVRLSVAGRLVYSPHEYATSVYRQPWFDDPTFPANLPALWDAEWGYLSKNNVAPVWVGEFGTTLQSTIDQTWLRSLVTYLRPTTANGADGFNWSFWSWNPNSGDTGGILNDDWTTINTTKDAYLASIKFPLGAIVNPSDVTAPTAPTGLAVGARTAGSIALSWNASSDNVGVTGYDVYRGSTLAGSVAGTGFTDTGLTAASTYTYTVRARDAAGNVSGPSTAITATTATSTATVKVQYQNNDTAIGDNQIKPGLQLVNPGTSALNLASVTARYYFTPDSGSSTYSTWCDYATIDCSTVRLRVVPLSPAVNGADAYLEVSFTGGTLAAGAKSGEIQLRLNKNDWSNFDESNDYSRGTGTSYADSTKVPAYVGSTLAWGTPPA</sequence>
<dbReference type="SUPFAM" id="SSF51445">
    <property type="entry name" value="(Trans)glycosidases"/>
    <property type="match status" value="1"/>
</dbReference>
<keyword evidence="5 7" id="KW-0326">Glycosidase</keyword>
<keyword evidence="3 7" id="KW-0136">Cellulose degradation</keyword>
<dbReference type="InterPro" id="IPR003961">
    <property type="entry name" value="FN3_dom"/>
</dbReference>
<dbReference type="InterPro" id="IPR036116">
    <property type="entry name" value="FN3_sf"/>
</dbReference>
<evidence type="ECO:0000256" key="7">
    <source>
        <dbReference type="RuleBase" id="RU361153"/>
    </source>
</evidence>
<dbReference type="PANTHER" id="PTHR35923:SF2">
    <property type="entry name" value="ENDOGLUCANASE"/>
    <property type="match status" value="1"/>
</dbReference>
<evidence type="ECO:0000256" key="3">
    <source>
        <dbReference type="ARBA" id="ARBA00023001"/>
    </source>
</evidence>
<dbReference type="SUPFAM" id="SSF49265">
    <property type="entry name" value="Fibronectin type III"/>
    <property type="match status" value="1"/>
</dbReference>
<comment type="catalytic activity">
    <reaction evidence="1 7">
        <text>Endohydrolysis of (1-&gt;4)-beta-D-glucosidic linkages in cellulose, lichenin and cereal beta-D-glucans.</text>
        <dbReference type="EC" id="3.2.1.4"/>
    </reaction>
</comment>
<dbReference type="Proteomes" id="UP001501074">
    <property type="component" value="Unassembled WGS sequence"/>
</dbReference>
<gene>
    <name evidence="11" type="ORF">GCM10022223_34420</name>
</gene>
<reference evidence="12" key="1">
    <citation type="journal article" date="2019" name="Int. J. Syst. Evol. Microbiol.">
        <title>The Global Catalogue of Microorganisms (GCM) 10K type strain sequencing project: providing services to taxonomists for standard genome sequencing and annotation.</title>
        <authorList>
            <consortium name="The Broad Institute Genomics Platform"/>
            <consortium name="The Broad Institute Genome Sequencing Center for Infectious Disease"/>
            <person name="Wu L."/>
            <person name="Ma J."/>
        </authorList>
    </citation>
    <scope>NUCLEOTIDE SEQUENCE [LARGE SCALE GENOMIC DNA]</scope>
    <source>
        <strain evidence="12">JCM 16902</strain>
    </source>
</reference>
<dbReference type="Pfam" id="PF00942">
    <property type="entry name" value="CBM_3"/>
    <property type="match status" value="1"/>
</dbReference>
<proteinExistence type="inferred from homology"/>
<keyword evidence="12" id="KW-1185">Reference proteome</keyword>
<feature type="domain" description="Fibronectin type-III" evidence="9">
    <location>
        <begin position="414"/>
        <end position="499"/>
    </location>
</feature>
<keyword evidence="2 7" id="KW-0378">Hydrolase</keyword>
<dbReference type="InterPro" id="IPR008965">
    <property type="entry name" value="CBM2/CBM3_carb-bd_dom_sf"/>
</dbReference>
<dbReference type="CDD" id="cd00063">
    <property type="entry name" value="FN3"/>
    <property type="match status" value="1"/>
</dbReference>
<dbReference type="InterPro" id="IPR001547">
    <property type="entry name" value="Glyco_hydro_5"/>
</dbReference>
<dbReference type="PROSITE" id="PS50853">
    <property type="entry name" value="FN3"/>
    <property type="match status" value="1"/>
</dbReference>
<comment type="caution">
    <text evidence="11">The sequence shown here is derived from an EMBL/GenBank/DDBJ whole genome shotgun (WGS) entry which is preliminary data.</text>
</comment>
<dbReference type="InterPro" id="IPR018087">
    <property type="entry name" value="Glyco_hydro_5_CS"/>
</dbReference>
<protein>
    <recommendedName>
        <fullName evidence="7">Endoglucanase</fullName>
        <ecNumber evidence="7">3.2.1.4</ecNumber>
    </recommendedName>
</protein>
<dbReference type="InterPro" id="IPR017853">
    <property type="entry name" value="GH"/>
</dbReference>
<evidence type="ECO:0000256" key="2">
    <source>
        <dbReference type="ARBA" id="ARBA00022801"/>
    </source>
</evidence>
<evidence type="ECO:0000256" key="4">
    <source>
        <dbReference type="ARBA" id="ARBA00023277"/>
    </source>
</evidence>
<dbReference type="SMART" id="SM00060">
    <property type="entry name" value="FN3"/>
    <property type="match status" value="1"/>
</dbReference>
<dbReference type="Gene3D" id="3.20.20.80">
    <property type="entry name" value="Glycosidases"/>
    <property type="match status" value="1"/>
</dbReference>
<keyword evidence="4 7" id="KW-0119">Carbohydrate metabolism</keyword>
<dbReference type="InterPro" id="IPR036966">
    <property type="entry name" value="CBM3_sf"/>
</dbReference>
<evidence type="ECO:0000259" key="9">
    <source>
        <dbReference type="PROSITE" id="PS50853"/>
    </source>
</evidence>
<evidence type="ECO:0000259" key="10">
    <source>
        <dbReference type="PROSITE" id="PS51172"/>
    </source>
</evidence>
<dbReference type="Pfam" id="PF00041">
    <property type="entry name" value="fn3"/>
    <property type="match status" value="1"/>
</dbReference>
<evidence type="ECO:0000256" key="5">
    <source>
        <dbReference type="ARBA" id="ARBA00023295"/>
    </source>
</evidence>
<name>A0ABP6ZNH8_9ACTN</name>
<dbReference type="SUPFAM" id="SSF49384">
    <property type="entry name" value="Carbohydrate-binding domain"/>
    <property type="match status" value="1"/>
</dbReference>
<dbReference type="InterPro" id="IPR001956">
    <property type="entry name" value="CBM3"/>
</dbReference>
<evidence type="ECO:0000256" key="6">
    <source>
        <dbReference type="ARBA" id="ARBA00023326"/>
    </source>
</evidence>
<evidence type="ECO:0000313" key="11">
    <source>
        <dbReference type="EMBL" id="GAA3615267.1"/>
    </source>
</evidence>
<dbReference type="Pfam" id="PF00150">
    <property type="entry name" value="Cellulase"/>
    <property type="match status" value="1"/>
</dbReference>
<keyword evidence="8" id="KW-0732">Signal</keyword>
<accession>A0ABP6ZNH8</accession>